<proteinExistence type="predicted"/>
<keyword evidence="2" id="KW-1185">Reference proteome</keyword>
<dbReference type="AlphaFoldDB" id="A0AAV4SSK0"/>
<protein>
    <submittedName>
        <fullName evidence="1">Uncharacterized protein</fullName>
    </submittedName>
</protein>
<name>A0AAV4SSK0_9ARAC</name>
<reference evidence="1 2" key="1">
    <citation type="submission" date="2021-06" db="EMBL/GenBank/DDBJ databases">
        <title>Caerostris darwini draft genome.</title>
        <authorList>
            <person name="Kono N."/>
            <person name="Arakawa K."/>
        </authorList>
    </citation>
    <scope>NUCLEOTIDE SEQUENCE [LARGE SCALE GENOMIC DNA]</scope>
</reference>
<accession>A0AAV4SSK0</accession>
<organism evidence="1 2">
    <name type="scientific">Caerostris darwini</name>
    <dbReference type="NCBI Taxonomy" id="1538125"/>
    <lineage>
        <taxon>Eukaryota</taxon>
        <taxon>Metazoa</taxon>
        <taxon>Ecdysozoa</taxon>
        <taxon>Arthropoda</taxon>
        <taxon>Chelicerata</taxon>
        <taxon>Arachnida</taxon>
        <taxon>Araneae</taxon>
        <taxon>Araneomorphae</taxon>
        <taxon>Entelegynae</taxon>
        <taxon>Araneoidea</taxon>
        <taxon>Araneidae</taxon>
        <taxon>Caerostris</taxon>
    </lineage>
</organism>
<evidence type="ECO:0000313" key="2">
    <source>
        <dbReference type="Proteomes" id="UP001054837"/>
    </source>
</evidence>
<sequence length="85" mass="9654">MSSLNHTKQFVSLPRLEVFGRVTDCGLRNKQDILLPESHWGPYLQGTIHSRFDKLHVTRFSDRANAISATLNSDCPKLGNYEARP</sequence>
<gene>
    <name evidence="1" type="ORF">CDAR_556421</name>
</gene>
<dbReference type="EMBL" id="BPLQ01008389">
    <property type="protein sequence ID" value="GIY36964.1"/>
    <property type="molecule type" value="Genomic_DNA"/>
</dbReference>
<evidence type="ECO:0000313" key="1">
    <source>
        <dbReference type="EMBL" id="GIY36964.1"/>
    </source>
</evidence>
<dbReference type="Proteomes" id="UP001054837">
    <property type="component" value="Unassembled WGS sequence"/>
</dbReference>
<comment type="caution">
    <text evidence="1">The sequence shown here is derived from an EMBL/GenBank/DDBJ whole genome shotgun (WGS) entry which is preliminary data.</text>
</comment>